<keyword evidence="1" id="KW-0472">Membrane</keyword>
<accession>A0ABT1I8L4</accession>
<keyword evidence="3" id="KW-1185">Reference proteome</keyword>
<feature type="transmembrane region" description="Helical" evidence="1">
    <location>
        <begin position="28"/>
        <end position="46"/>
    </location>
</feature>
<evidence type="ECO:0000256" key="1">
    <source>
        <dbReference type="SAM" id="Phobius"/>
    </source>
</evidence>
<protein>
    <submittedName>
        <fullName evidence="2">Uncharacterized protein</fullName>
    </submittedName>
</protein>
<reference evidence="2 3" key="1">
    <citation type="submission" date="2022-06" db="EMBL/GenBank/DDBJ databases">
        <title>Genomic Encyclopedia of Archaeal and Bacterial Type Strains, Phase II (KMG-II): from individual species to whole genera.</title>
        <authorList>
            <person name="Goeker M."/>
        </authorList>
    </citation>
    <scope>NUCLEOTIDE SEQUENCE [LARGE SCALE GENOMIC DNA]</scope>
    <source>
        <strain evidence="2 3">DSM 44255</strain>
    </source>
</reference>
<sequence>MFLALAAIVLIVLVVAMPKEGLAGVRRVIAAVFVVLGAAGLAFGATDDYLQVALLYFAAGILFFAEVVLGGLNPLIPVLWFGGGIAGVFFRQEIAHWASTTRPWILIAGLAAAVVLGVLSVVRPHRIA</sequence>
<proteinExistence type="predicted"/>
<dbReference type="Proteomes" id="UP001205185">
    <property type="component" value="Unassembled WGS sequence"/>
</dbReference>
<gene>
    <name evidence="2" type="ORF">LV75_001463</name>
</gene>
<evidence type="ECO:0000313" key="3">
    <source>
        <dbReference type="Proteomes" id="UP001205185"/>
    </source>
</evidence>
<comment type="caution">
    <text evidence="2">The sequence shown here is derived from an EMBL/GenBank/DDBJ whole genome shotgun (WGS) entry which is preliminary data.</text>
</comment>
<organism evidence="2 3">
    <name type="scientific">Actinokineospora diospyrosa</name>
    <dbReference type="NCBI Taxonomy" id="103728"/>
    <lineage>
        <taxon>Bacteria</taxon>
        <taxon>Bacillati</taxon>
        <taxon>Actinomycetota</taxon>
        <taxon>Actinomycetes</taxon>
        <taxon>Pseudonocardiales</taxon>
        <taxon>Pseudonocardiaceae</taxon>
        <taxon>Actinokineospora</taxon>
    </lineage>
</organism>
<dbReference type="EMBL" id="JAMTCO010000004">
    <property type="protein sequence ID" value="MCP2268975.1"/>
    <property type="molecule type" value="Genomic_DNA"/>
</dbReference>
<name>A0ABT1I8L4_9PSEU</name>
<evidence type="ECO:0000313" key="2">
    <source>
        <dbReference type="EMBL" id="MCP2268975.1"/>
    </source>
</evidence>
<keyword evidence="1" id="KW-1133">Transmembrane helix</keyword>
<keyword evidence="1" id="KW-0812">Transmembrane</keyword>
<feature type="transmembrane region" description="Helical" evidence="1">
    <location>
        <begin position="104"/>
        <end position="122"/>
    </location>
</feature>
<feature type="transmembrane region" description="Helical" evidence="1">
    <location>
        <begin position="53"/>
        <end position="72"/>
    </location>
</feature>
<dbReference type="RefSeq" id="WP_253886000.1">
    <property type="nucleotide sequence ID" value="NZ_BAAAVB010000016.1"/>
</dbReference>